<dbReference type="InterPro" id="IPR014922">
    <property type="entry name" value="YdhG-like"/>
</dbReference>
<evidence type="ECO:0000259" key="1">
    <source>
        <dbReference type="Pfam" id="PF08818"/>
    </source>
</evidence>
<evidence type="ECO:0000313" key="2">
    <source>
        <dbReference type="EMBL" id="MDP5226837.1"/>
    </source>
</evidence>
<organism evidence="2 3">
    <name type="scientific">Arthrobacter horti</name>
    <dbReference type="NCBI Taxonomy" id="3068273"/>
    <lineage>
        <taxon>Bacteria</taxon>
        <taxon>Bacillati</taxon>
        <taxon>Actinomycetota</taxon>
        <taxon>Actinomycetes</taxon>
        <taxon>Micrococcales</taxon>
        <taxon>Micrococcaceae</taxon>
        <taxon>Arthrobacter</taxon>
    </lineage>
</organism>
<sequence length="141" mass="15313">MEPVSGPDPGALLVEDLLGSLEKAAQRDDSRLLMKLFAGIAGQEPVLWTGRIIGFGSYHYRYDSGRQGDAPALGFSPRKGTFALYGLLVTDDAGEFLAALGKHRRGVGCLYVNKLSEVDLDVLGELARRGYAYTMAELHRP</sequence>
<keyword evidence="3" id="KW-1185">Reference proteome</keyword>
<dbReference type="RefSeq" id="WP_305995890.1">
    <property type="nucleotide sequence ID" value="NZ_JAVALS010000003.1"/>
</dbReference>
<gene>
    <name evidence="2" type="ORF">Q9R02_06700</name>
</gene>
<protein>
    <submittedName>
        <fullName evidence="2">DUF1801 domain-containing protein</fullName>
    </submittedName>
</protein>
<evidence type="ECO:0000313" key="3">
    <source>
        <dbReference type="Proteomes" id="UP001232725"/>
    </source>
</evidence>
<name>A0ABT9ING7_9MICC</name>
<reference evidence="2 3" key="1">
    <citation type="submission" date="2023-08" db="EMBL/GenBank/DDBJ databases">
        <title>Arthrobacter horti sp. nov., isolated from forest soil.</title>
        <authorList>
            <person name="Park M."/>
        </authorList>
    </citation>
    <scope>NUCLEOTIDE SEQUENCE [LARGE SCALE GENOMIC DNA]</scope>
    <source>
        <strain evidence="2 3">YJM1</strain>
    </source>
</reference>
<dbReference type="Pfam" id="PF08818">
    <property type="entry name" value="DUF1801"/>
    <property type="match status" value="1"/>
</dbReference>
<accession>A0ABT9ING7</accession>
<comment type="caution">
    <text evidence="2">The sequence shown here is derived from an EMBL/GenBank/DDBJ whole genome shotgun (WGS) entry which is preliminary data.</text>
</comment>
<dbReference type="Proteomes" id="UP001232725">
    <property type="component" value="Unassembled WGS sequence"/>
</dbReference>
<dbReference type="EMBL" id="JAVALS010000003">
    <property type="protein sequence ID" value="MDP5226837.1"/>
    <property type="molecule type" value="Genomic_DNA"/>
</dbReference>
<proteinExistence type="predicted"/>
<feature type="domain" description="YdhG-like" evidence="1">
    <location>
        <begin position="38"/>
        <end position="128"/>
    </location>
</feature>